<dbReference type="PANTHER" id="PTHR46275">
    <property type="entry name" value="HEPATOCYTE GROWTH FACTOR-REGULATED TYROSINE KINASE SUBSTRATE"/>
    <property type="match status" value="1"/>
</dbReference>
<dbReference type="GO" id="GO:0005769">
    <property type="term" value="C:early endosome"/>
    <property type="evidence" value="ECO:0007669"/>
    <property type="project" value="TreeGrafter"/>
</dbReference>
<evidence type="ECO:0000256" key="1">
    <source>
        <dbReference type="ARBA" id="ARBA00022723"/>
    </source>
</evidence>
<dbReference type="AlphaFoldDB" id="A0A8S2P8L7"/>
<dbReference type="GO" id="GO:0031623">
    <property type="term" value="P:receptor internalization"/>
    <property type="evidence" value="ECO:0007669"/>
    <property type="project" value="TreeGrafter"/>
</dbReference>
<dbReference type="Pfam" id="PF01363">
    <property type="entry name" value="FYVE"/>
    <property type="match status" value="1"/>
</dbReference>
<organism evidence="8 9">
    <name type="scientific">Didymodactylos carnosus</name>
    <dbReference type="NCBI Taxonomy" id="1234261"/>
    <lineage>
        <taxon>Eukaryota</taxon>
        <taxon>Metazoa</taxon>
        <taxon>Spiralia</taxon>
        <taxon>Gnathifera</taxon>
        <taxon>Rotifera</taxon>
        <taxon>Eurotatoria</taxon>
        <taxon>Bdelloidea</taxon>
        <taxon>Philodinida</taxon>
        <taxon>Philodinidae</taxon>
        <taxon>Didymodactylos</taxon>
    </lineage>
</organism>
<evidence type="ECO:0000259" key="6">
    <source>
        <dbReference type="PROSITE" id="PS50178"/>
    </source>
</evidence>
<dbReference type="GO" id="GO:0008270">
    <property type="term" value="F:zinc ion binding"/>
    <property type="evidence" value="ECO:0007669"/>
    <property type="project" value="UniProtKB-KW"/>
</dbReference>
<gene>
    <name evidence="7" type="ORF">OVA965_LOCUS25442</name>
    <name evidence="8" type="ORF">TMI583_LOCUS26169</name>
</gene>
<dbReference type="GO" id="GO:0043130">
    <property type="term" value="F:ubiquitin binding"/>
    <property type="evidence" value="ECO:0007669"/>
    <property type="project" value="TreeGrafter"/>
</dbReference>
<dbReference type="Proteomes" id="UP000677228">
    <property type="component" value="Unassembled WGS sequence"/>
</dbReference>
<dbReference type="PROSITE" id="PS50178">
    <property type="entry name" value="ZF_FYVE"/>
    <property type="match status" value="1"/>
</dbReference>
<evidence type="ECO:0000313" key="9">
    <source>
        <dbReference type="Proteomes" id="UP000682733"/>
    </source>
</evidence>
<dbReference type="InterPro" id="IPR017455">
    <property type="entry name" value="Znf_FYVE-rel"/>
</dbReference>
<evidence type="ECO:0000256" key="4">
    <source>
        <dbReference type="PROSITE-ProRule" id="PRU00091"/>
    </source>
</evidence>
<dbReference type="InterPro" id="IPR000306">
    <property type="entry name" value="Znf_FYVE"/>
</dbReference>
<evidence type="ECO:0000256" key="2">
    <source>
        <dbReference type="ARBA" id="ARBA00022771"/>
    </source>
</evidence>
<dbReference type="Gene3D" id="3.30.40.10">
    <property type="entry name" value="Zinc/RING finger domain, C3HC4 (zinc finger)"/>
    <property type="match status" value="1"/>
</dbReference>
<evidence type="ECO:0000256" key="3">
    <source>
        <dbReference type="ARBA" id="ARBA00022833"/>
    </source>
</evidence>
<dbReference type="EMBL" id="CAJOBA010037341">
    <property type="protein sequence ID" value="CAF4040528.1"/>
    <property type="molecule type" value="Genomic_DNA"/>
</dbReference>
<evidence type="ECO:0000256" key="5">
    <source>
        <dbReference type="SAM" id="MobiDB-lite"/>
    </source>
</evidence>
<comment type="caution">
    <text evidence="8">The sequence shown here is derived from an EMBL/GenBank/DDBJ whole genome shotgun (WGS) entry which is preliminary data.</text>
</comment>
<feature type="domain" description="FYVE-type" evidence="6">
    <location>
        <begin position="13"/>
        <end position="55"/>
    </location>
</feature>
<dbReference type="PANTHER" id="PTHR46275:SF1">
    <property type="entry name" value="HEPATOCYTE GROWTH FACTOR-REGULATED TYROSINE KINASE SUBSTRATE"/>
    <property type="match status" value="1"/>
</dbReference>
<dbReference type="InterPro" id="IPR013083">
    <property type="entry name" value="Znf_RING/FYVE/PHD"/>
</dbReference>
<dbReference type="InterPro" id="IPR017073">
    <property type="entry name" value="HGS/VPS27"/>
</dbReference>
<name>A0A8S2P8L7_9BILA</name>
<keyword evidence="2 4" id="KW-0863">Zinc-finger</keyword>
<dbReference type="SUPFAM" id="SSF57903">
    <property type="entry name" value="FYVE/PHD zinc finger"/>
    <property type="match status" value="1"/>
</dbReference>
<feature type="region of interest" description="Disordered" evidence="5">
    <location>
        <begin position="104"/>
        <end position="128"/>
    </location>
</feature>
<protein>
    <recommendedName>
        <fullName evidence="6">FYVE-type domain-containing protein</fullName>
    </recommendedName>
</protein>
<proteinExistence type="predicted"/>
<keyword evidence="3" id="KW-0862">Zinc</keyword>
<dbReference type="InterPro" id="IPR011011">
    <property type="entry name" value="Znf_FYVE_PHD"/>
</dbReference>
<dbReference type="SMART" id="SM00064">
    <property type="entry name" value="FYVE"/>
    <property type="match status" value="1"/>
</dbReference>
<dbReference type="Proteomes" id="UP000682733">
    <property type="component" value="Unassembled WGS sequence"/>
</dbReference>
<sequence>MYHQEWIAYPKVRKHHCRRCGNVFCHNCARHYKPIPTLNLLNPVRVCDTCYSAIEDNSNLTTSSRCSPVMHNTLSSSPKQKDATINLLAAAANTTVPVPIQTQANDCRKQQQTTTSTTFNSTSQKVRG</sequence>
<keyword evidence="1" id="KW-0479">Metal-binding</keyword>
<feature type="compositionally biased region" description="Low complexity" evidence="5">
    <location>
        <begin position="110"/>
        <end position="128"/>
    </location>
</feature>
<dbReference type="GO" id="GO:0032456">
    <property type="term" value="P:endocytic recycling"/>
    <property type="evidence" value="ECO:0007669"/>
    <property type="project" value="TreeGrafter"/>
</dbReference>
<evidence type="ECO:0000313" key="7">
    <source>
        <dbReference type="EMBL" id="CAF1232424.1"/>
    </source>
</evidence>
<accession>A0A8S2P8L7</accession>
<reference evidence="8" key="1">
    <citation type="submission" date="2021-02" db="EMBL/GenBank/DDBJ databases">
        <authorList>
            <person name="Nowell W R."/>
        </authorList>
    </citation>
    <scope>NUCLEOTIDE SEQUENCE</scope>
</reference>
<dbReference type="EMBL" id="CAJNOK010015796">
    <property type="protein sequence ID" value="CAF1232424.1"/>
    <property type="molecule type" value="Genomic_DNA"/>
</dbReference>
<evidence type="ECO:0000313" key="8">
    <source>
        <dbReference type="EMBL" id="CAF4040528.1"/>
    </source>
</evidence>